<dbReference type="AlphaFoldDB" id="A0AAN7Z278"/>
<dbReference type="EMBL" id="JAWHQM010000001">
    <property type="protein sequence ID" value="KAK5624398.1"/>
    <property type="molecule type" value="Genomic_DNA"/>
</dbReference>
<feature type="domain" description="Heterokaryon incompatibility" evidence="1">
    <location>
        <begin position="223"/>
        <end position="367"/>
    </location>
</feature>
<evidence type="ECO:0000259" key="1">
    <source>
        <dbReference type="Pfam" id="PF06985"/>
    </source>
</evidence>
<dbReference type="PANTHER" id="PTHR33112">
    <property type="entry name" value="DOMAIN PROTEIN, PUTATIVE-RELATED"/>
    <property type="match status" value="1"/>
</dbReference>
<reference evidence="2 3" key="1">
    <citation type="submission" date="2023-10" db="EMBL/GenBank/DDBJ databases">
        <title>Draft genome sequence of Xylaria bambusicola isolate GMP-LS, the root and basal stem rot pathogen of sugarcane in Indonesia.</title>
        <authorList>
            <person name="Selvaraj P."/>
            <person name="Muralishankar V."/>
            <person name="Muruganantham S."/>
            <person name="Sp S."/>
            <person name="Haryani S."/>
            <person name="Lau K.J.X."/>
            <person name="Naqvi N.I."/>
        </authorList>
    </citation>
    <scope>NUCLEOTIDE SEQUENCE [LARGE SCALE GENOMIC DNA]</scope>
    <source>
        <strain evidence="2">GMP-LS</strain>
    </source>
</reference>
<gene>
    <name evidence="2" type="ORF">RRF57_000114</name>
</gene>
<sequence length="593" mass="66635">MKVCPISLADAISLESKDSSTALRVNIFTSEAIQCCRLSCRAMPTSNEVSMLGLKARKAAKATKSIAPDSSSSFTLQDLKESAEQGCTRCCLFECLFRELLASLGCINTKTAVLTWLSFSKFKILLRFGAVQRRVQLFCIIGSTTKLAFMRPTEILTGDISSDISIQRASRMIEKCQQEHISCRPGREELLPKRLVDLSPSEHRKDHVRLVEFAENAEMRGTYACLSHCWGRDPMPITTTQATILENKRSMNLSHLPPTFRDAVLIARKLKLRYIWIDSLCIIQDSRSDWECESAKMASIYKNAFITIAATASPDFHGGCFSKSDPDLCFQVKRSGALDTVIAAMTDLTGELPELYPLLTRGWVYQERMLSQRYLHCYKNELMLECREQRVCECGNHPSRDRHGEQLAAKSKYHNPGRNRLASSWQKVVTNYSMLLLTKPSDKLPAIFGCAQDMGDPNRGRYLAGVWERTLGEDLLWTPRNYSTVSHPIEWRAPSWTWASIDTPDGVKFLAGGVGDAASGATAFLKAFQTQIREARCDPKNANSSFDLEPAAAYLQIECKLTKAHVRRMCYSCRRAMTVDHWVMSTPSHLPTT</sequence>
<dbReference type="Pfam" id="PF06985">
    <property type="entry name" value="HET"/>
    <property type="match status" value="1"/>
</dbReference>
<proteinExistence type="predicted"/>
<name>A0AAN7Z278_9PEZI</name>
<dbReference type="InterPro" id="IPR010730">
    <property type="entry name" value="HET"/>
</dbReference>
<keyword evidence="3" id="KW-1185">Reference proteome</keyword>
<organism evidence="2 3">
    <name type="scientific">Xylaria bambusicola</name>
    <dbReference type="NCBI Taxonomy" id="326684"/>
    <lineage>
        <taxon>Eukaryota</taxon>
        <taxon>Fungi</taxon>
        <taxon>Dikarya</taxon>
        <taxon>Ascomycota</taxon>
        <taxon>Pezizomycotina</taxon>
        <taxon>Sordariomycetes</taxon>
        <taxon>Xylariomycetidae</taxon>
        <taxon>Xylariales</taxon>
        <taxon>Xylariaceae</taxon>
        <taxon>Xylaria</taxon>
    </lineage>
</organism>
<dbReference type="Proteomes" id="UP001305414">
    <property type="component" value="Unassembled WGS sequence"/>
</dbReference>
<evidence type="ECO:0000313" key="3">
    <source>
        <dbReference type="Proteomes" id="UP001305414"/>
    </source>
</evidence>
<comment type="caution">
    <text evidence="2">The sequence shown here is derived from an EMBL/GenBank/DDBJ whole genome shotgun (WGS) entry which is preliminary data.</text>
</comment>
<protein>
    <recommendedName>
        <fullName evidence="1">Heterokaryon incompatibility domain-containing protein</fullName>
    </recommendedName>
</protein>
<evidence type="ECO:0000313" key="2">
    <source>
        <dbReference type="EMBL" id="KAK5624398.1"/>
    </source>
</evidence>
<dbReference type="PANTHER" id="PTHR33112:SF16">
    <property type="entry name" value="HETEROKARYON INCOMPATIBILITY DOMAIN-CONTAINING PROTEIN"/>
    <property type="match status" value="1"/>
</dbReference>
<accession>A0AAN7Z278</accession>